<dbReference type="AlphaFoldDB" id="A0A5C8NPG8"/>
<name>A0A5C8NPG8_9ACTN</name>
<evidence type="ECO:0000256" key="1">
    <source>
        <dbReference type="SAM" id="MobiDB-lite"/>
    </source>
</evidence>
<keyword evidence="4" id="KW-1185">Reference proteome</keyword>
<gene>
    <name evidence="3" type="ORF">FHP06_02970</name>
</gene>
<comment type="caution">
    <text evidence="3">The sequence shown here is derived from an EMBL/GenBank/DDBJ whole genome shotgun (WGS) entry which is preliminary data.</text>
</comment>
<feature type="transmembrane region" description="Helical" evidence="2">
    <location>
        <begin position="183"/>
        <end position="205"/>
    </location>
</feature>
<feature type="transmembrane region" description="Helical" evidence="2">
    <location>
        <begin position="225"/>
        <end position="242"/>
    </location>
</feature>
<feature type="transmembrane region" description="Helical" evidence="2">
    <location>
        <begin position="143"/>
        <end position="171"/>
    </location>
</feature>
<feature type="region of interest" description="Disordered" evidence="1">
    <location>
        <begin position="1"/>
        <end position="45"/>
    </location>
</feature>
<feature type="transmembrane region" description="Helical" evidence="2">
    <location>
        <begin position="90"/>
        <end position="107"/>
    </location>
</feature>
<evidence type="ECO:0000256" key="2">
    <source>
        <dbReference type="SAM" id="Phobius"/>
    </source>
</evidence>
<evidence type="ECO:0000313" key="4">
    <source>
        <dbReference type="Proteomes" id="UP000321571"/>
    </source>
</evidence>
<feature type="transmembrane region" description="Helical" evidence="2">
    <location>
        <begin position="114"/>
        <end position="131"/>
    </location>
</feature>
<dbReference type="Pfam" id="PF11361">
    <property type="entry name" value="DUF3159"/>
    <property type="match status" value="1"/>
</dbReference>
<keyword evidence="2" id="KW-0812">Transmembrane</keyword>
<reference evidence="3 4" key="1">
    <citation type="submission" date="2019-06" db="EMBL/GenBank/DDBJ databases">
        <title>Aeromicrobium sp. nov., isolated from a maize field.</title>
        <authorList>
            <person name="Lin S.-Y."/>
            <person name="Tsai C.-F."/>
            <person name="Young C.-C."/>
        </authorList>
    </citation>
    <scope>NUCLEOTIDE SEQUENCE [LARGE SCALE GENOMIC DNA]</scope>
    <source>
        <strain evidence="3 4">CC-CFT486</strain>
    </source>
</reference>
<keyword evidence="2" id="KW-0472">Membrane</keyword>
<accession>A0A5C8NPG8</accession>
<protein>
    <submittedName>
        <fullName evidence="3">DUF3159 domain-containing protein</fullName>
    </submittedName>
</protein>
<organism evidence="3 4">
    <name type="scientific">Aeromicrobium terrae</name>
    <dbReference type="NCBI Taxonomy" id="2498846"/>
    <lineage>
        <taxon>Bacteria</taxon>
        <taxon>Bacillati</taxon>
        <taxon>Actinomycetota</taxon>
        <taxon>Actinomycetes</taxon>
        <taxon>Propionibacteriales</taxon>
        <taxon>Nocardioidaceae</taxon>
        <taxon>Aeromicrobium</taxon>
    </lineage>
</organism>
<dbReference type="Proteomes" id="UP000321571">
    <property type="component" value="Unassembled WGS sequence"/>
</dbReference>
<dbReference type="OrthoDB" id="5244221at2"/>
<dbReference type="RefSeq" id="WP_147683596.1">
    <property type="nucleotide sequence ID" value="NZ_VDUX01000001.1"/>
</dbReference>
<feature type="transmembrane region" description="Helical" evidence="2">
    <location>
        <begin position="66"/>
        <end position="84"/>
    </location>
</feature>
<evidence type="ECO:0000313" key="3">
    <source>
        <dbReference type="EMBL" id="TXL63202.1"/>
    </source>
</evidence>
<sequence>MTSDDSSRPRHLGPESPESIFDDDEASAHEASAHETGGGAGPRAAHDTVEHLIRTKLSEALGGRRGIVEGAVPTVLFTLTYVITHELRPSLILSIGVTVVLLVIRLVQRTTVQFVLNALFGIGIAAVFASRSGEARDVFLPGILYNGAYAAVFVISILIGWPLVGFMIGSITGDPTAWHRDKAMVRLCAQMTWLFALPCVLRVLVQYPLYLGDHIALLGTTKIVLGWPLQLAAFAAMAWLLSRDRTPLESAP</sequence>
<dbReference type="EMBL" id="VDUX01000001">
    <property type="protein sequence ID" value="TXL63202.1"/>
    <property type="molecule type" value="Genomic_DNA"/>
</dbReference>
<dbReference type="InterPro" id="IPR016566">
    <property type="entry name" value="UCP010219"/>
</dbReference>
<proteinExistence type="predicted"/>
<keyword evidence="2" id="KW-1133">Transmembrane helix</keyword>